<dbReference type="PROSITE" id="PS50931">
    <property type="entry name" value="HTH_LYSR"/>
    <property type="match status" value="1"/>
</dbReference>
<dbReference type="PRINTS" id="PR00039">
    <property type="entry name" value="HTHLYSR"/>
</dbReference>
<dbReference type="Gene3D" id="1.10.10.10">
    <property type="entry name" value="Winged helix-like DNA-binding domain superfamily/Winged helix DNA-binding domain"/>
    <property type="match status" value="1"/>
</dbReference>
<dbReference type="PANTHER" id="PTHR30126">
    <property type="entry name" value="HTH-TYPE TRANSCRIPTIONAL REGULATOR"/>
    <property type="match status" value="1"/>
</dbReference>
<comment type="similarity">
    <text evidence="1">Belongs to the LysR transcriptional regulatory family.</text>
</comment>
<dbReference type="Pfam" id="PF00126">
    <property type="entry name" value="HTH_1"/>
    <property type="match status" value="1"/>
</dbReference>
<dbReference type="SUPFAM" id="SSF53850">
    <property type="entry name" value="Periplasmic binding protein-like II"/>
    <property type="match status" value="1"/>
</dbReference>
<dbReference type="EMBL" id="RAWE01000002">
    <property type="protein sequence ID" value="RKH07709.1"/>
    <property type="molecule type" value="Genomic_DNA"/>
</dbReference>
<accession>A0A3A8KKP0</accession>
<protein>
    <submittedName>
        <fullName evidence="6">LysR family transcriptional regulator</fullName>
    </submittedName>
</protein>
<evidence type="ECO:0000256" key="4">
    <source>
        <dbReference type="ARBA" id="ARBA00023163"/>
    </source>
</evidence>
<evidence type="ECO:0000313" key="7">
    <source>
        <dbReference type="Proteomes" id="UP000268313"/>
    </source>
</evidence>
<dbReference type="SUPFAM" id="SSF46785">
    <property type="entry name" value="Winged helix' DNA-binding domain"/>
    <property type="match status" value="1"/>
</dbReference>
<evidence type="ECO:0000256" key="1">
    <source>
        <dbReference type="ARBA" id="ARBA00009437"/>
    </source>
</evidence>
<dbReference type="Proteomes" id="UP000268313">
    <property type="component" value="Unassembled WGS sequence"/>
</dbReference>
<dbReference type="FunFam" id="1.10.10.10:FF:000001">
    <property type="entry name" value="LysR family transcriptional regulator"/>
    <property type="match status" value="1"/>
</dbReference>
<keyword evidence="2" id="KW-0805">Transcription regulation</keyword>
<reference evidence="7" key="1">
    <citation type="submission" date="2018-09" db="EMBL/GenBank/DDBJ databases">
        <authorList>
            <person name="Livingstone P.G."/>
            <person name="Whitworth D.E."/>
        </authorList>
    </citation>
    <scope>NUCLEOTIDE SEQUENCE [LARGE SCALE GENOMIC DNA]</scope>
    <source>
        <strain evidence="7">CA043D</strain>
    </source>
</reference>
<comment type="caution">
    <text evidence="6">The sequence shown here is derived from an EMBL/GenBank/DDBJ whole genome shotgun (WGS) entry which is preliminary data.</text>
</comment>
<dbReference type="InterPro" id="IPR036388">
    <property type="entry name" value="WH-like_DNA-bd_sf"/>
</dbReference>
<dbReference type="InterPro" id="IPR005119">
    <property type="entry name" value="LysR_subst-bd"/>
</dbReference>
<dbReference type="Pfam" id="PF03466">
    <property type="entry name" value="LysR_substrate"/>
    <property type="match status" value="1"/>
</dbReference>
<dbReference type="GO" id="GO:0000976">
    <property type="term" value="F:transcription cis-regulatory region binding"/>
    <property type="evidence" value="ECO:0007669"/>
    <property type="project" value="TreeGrafter"/>
</dbReference>
<evidence type="ECO:0000256" key="2">
    <source>
        <dbReference type="ARBA" id="ARBA00023015"/>
    </source>
</evidence>
<feature type="domain" description="HTH lysR-type" evidence="5">
    <location>
        <begin position="5"/>
        <end position="62"/>
    </location>
</feature>
<dbReference type="RefSeq" id="WP_120600624.1">
    <property type="nucleotide sequence ID" value="NZ_RAWE01000002.1"/>
</dbReference>
<dbReference type="PANTHER" id="PTHR30126:SF91">
    <property type="entry name" value="LYSR FAMILY TRANSCRIPTIONAL REGULATOR"/>
    <property type="match status" value="1"/>
</dbReference>
<evidence type="ECO:0000256" key="3">
    <source>
        <dbReference type="ARBA" id="ARBA00023125"/>
    </source>
</evidence>
<proteinExistence type="inferred from homology"/>
<dbReference type="InterPro" id="IPR036390">
    <property type="entry name" value="WH_DNA-bd_sf"/>
</dbReference>
<evidence type="ECO:0000313" key="6">
    <source>
        <dbReference type="EMBL" id="RKH07709.1"/>
    </source>
</evidence>
<dbReference type="OrthoDB" id="196624at2"/>
<dbReference type="AlphaFoldDB" id="A0A3A8KKP0"/>
<name>A0A3A8KKP0_9BACT</name>
<organism evidence="6 7">
    <name type="scientific">Corallococcus carmarthensis</name>
    <dbReference type="NCBI Taxonomy" id="2316728"/>
    <lineage>
        <taxon>Bacteria</taxon>
        <taxon>Pseudomonadati</taxon>
        <taxon>Myxococcota</taxon>
        <taxon>Myxococcia</taxon>
        <taxon>Myxococcales</taxon>
        <taxon>Cystobacterineae</taxon>
        <taxon>Myxococcaceae</taxon>
        <taxon>Corallococcus</taxon>
    </lineage>
</organism>
<dbReference type="Gene3D" id="3.40.190.290">
    <property type="match status" value="1"/>
</dbReference>
<dbReference type="GO" id="GO:0003700">
    <property type="term" value="F:DNA-binding transcription factor activity"/>
    <property type="evidence" value="ECO:0007669"/>
    <property type="project" value="InterPro"/>
</dbReference>
<keyword evidence="7" id="KW-1185">Reference proteome</keyword>
<evidence type="ECO:0000259" key="5">
    <source>
        <dbReference type="PROSITE" id="PS50931"/>
    </source>
</evidence>
<sequence length="303" mass="33122">MFDPITLDQLRAFVSVVEEGSFSAAARKLRRVQSAISTSMANLEAQLGVTLWDRTTKVARLTNEGQAVLASTRRVLAEVDGLRRLTTGLTMGLEASVSLCVDAFFPLKALIDLCGAFTQEFPAVDLRIDTQVRSAVSARVLDGRATLGVVSPEGMARGLEAQALSPIRMLPVAGPDHPLAAIQGRIATRHFADAIQIVLSECTDDGVSDQVGLSPRVWRVGDLYTKHEMLRAGLGWGNLPEHLIREDLRAGTLVALRPAAWGNHARELNLVAIYRSDTEFGPAHRWLLEQLTLLCAREARRQR</sequence>
<keyword evidence="4" id="KW-0804">Transcription</keyword>
<keyword evidence="3" id="KW-0238">DNA-binding</keyword>
<dbReference type="InterPro" id="IPR000847">
    <property type="entry name" value="LysR_HTH_N"/>
</dbReference>
<gene>
    <name evidence="6" type="ORF">D7X32_01150</name>
</gene>